<accession>A0ABD0M5A8</accession>
<evidence type="ECO:0000313" key="1">
    <source>
        <dbReference type="EMBL" id="KAK7506951.1"/>
    </source>
</evidence>
<proteinExistence type="predicted"/>
<dbReference type="AlphaFoldDB" id="A0ABD0M5A8"/>
<dbReference type="Proteomes" id="UP001519460">
    <property type="component" value="Unassembled WGS sequence"/>
</dbReference>
<evidence type="ECO:0000313" key="2">
    <source>
        <dbReference type="Proteomes" id="UP001519460"/>
    </source>
</evidence>
<sequence length="149" mass="16924">MTHKFWIDDRVFMHVLPGKACMRRRVPAVTSNCQTNGIETHVLPLLTQSSQDRAEKGGGGGYTDIVNAADCGNASNFHTNVLHQNWKWRAGENDTRTINTVIHPAMGLPCFHHQAWLMAALAATQRQVFQLFQKLMNKQSREHCRTQRD</sequence>
<dbReference type="EMBL" id="JACVVK020000005">
    <property type="protein sequence ID" value="KAK7506951.1"/>
    <property type="molecule type" value="Genomic_DNA"/>
</dbReference>
<organism evidence="1 2">
    <name type="scientific">Batillaria attramentaria</name>
    <dbReference type="NCBI Taxonomy" id="370345"/>
    <lineage>
        <taxon>Eukaryota</taxon>
        <taxon>Metazoa</taxon>
        <taxon>Spiralia</taxon>
        <taxon>Lophotrochozoa</taxon>
        <taxon>Mollusca</taxon>
        <taxon>Gastropoda</taxon>
        <taxon>Caenogastropoda</taxon>
        <taxon>Sorbeoconcha</taxon>
        <taxon>Cerithioidea</taxon>
        <taxon>Batillariidae</taxon>
        <taxon>Batillaria</taxon>
    </lineage>
</organism>
<protein>
    <submittedName>
        <fullName evidence="1">Uncharacterized protein</fullName>
    </submittedName>
</protein>
<reference evidence="1 2" key="1">
    <citation type="journal article" date="2023" name="Sci. Data">
        <title>Genome assembly of the Korean intertidal mud-creeper Batillaria attramentaria.</title>
        <authorList>
            <person name="Patra A.K."/>
            <person name="Ho P.T."/>
            <person name="Jun S."/>
            <person name="Lee S.J."/>
            <person name="Kim Y."/>
            <person name="Won Y.J."/>
        </authorList>
    </citation>
    <scope>NUCLEOTIDE SEQUENCE [LARGE SCALE GENOMIC DNA]</scope>
    <source>
        <strain evidence="1">Wonlab-2016</strain>
    </source>
</reference>
<keyword evidence="2" id="KW-1185">Reference proteome</keyword>
<comment type="caution">
    <text evidence="1">The sequence shown here is derived from an EMBL/GenBank/DDBJ whole genome shotgun (WGS) entry which is preliminary data.</text>
</comment>
<name>A0ABD0M5A8_9CAEN</name>
<gene>
    <name evidence="1" type="ORF">BaRGS_00001802</name>
</gene>